<proteinExistence type="predicted"/>
<feature type="region of interest" description="Disordered" evidence="1">
    <location>
        <begin position="246"/>
        <end position="459"/>
    </location>
</feature>
<organism evidence="3 4">
    <name type="scientific">Beauveria bassiana</name>
    <name type="common">White muscardine disease fungus</name>
    <name type="synonym">Tritirachium shiotae</name>
    <dbReference type="NCBI Taxonomy" id="176275"/>
    <lineage>
        <taxon>Eukaryota</taxon>
        <taxon>Fungi</taxon>
        <taxon>Dikarya</taxon>
        <taxon>Ascomycota</taxon>
        <taxon>Pezizomycotina</taxon>
        <taxon>Sordariomycetes</taxon>
        <taxon>Hypocreomycetidae</taxon>
        <taxon>Hypocreales</taxon>
        <taxon>Cordycipitaceae</taxon>
        <taxon>Beauveria</taxon>
    </lineage>
</organism>
<dbReference type="OrthoDB" id="4868190at2759"/>
<evidence type="ECO:0000313" key="4">
    <source>
        <dbReference type="Proteomes" id="UP000237441"/>
    </source>
</evidence>
<feature type="chain" id="PRO_5015765483" evidence="2">
    <location>
        <begin position="27"/>
        <end position="459"/>
    </location>
</feature>
<name>A0A2S7Y3M1_BEABA</name>
<sequence length="459" mass="50159">MELPKVTHFLWCYLTILLAFGQVLVAQLPKVEPGIPPDGLQIRLERELFAKQQSVVYASHLEFDEEPKISDRQFFKIAIDAFKEMRHMVDENKLGKKKIPNVMTTLLVGKEMIFASSAKGSNDPIREDGQVQDDLAECGKDSGNKHKNNGRCGEVMAFHEYYESRVDPKKLGKDSGARIVAIAFPRDADLATAQPEILAPCGSGDNWGCNRLVKDLNVLDNDKVAADPEMADFDYKKLRKEGKLKSIKTKFEEGNGSNPADKPGKNKPKGPPPNNLPPRPNNKQRPSTPAESGDDGEAAEDEKVNNGGSKKQGPPPNNLPPRPPKAAASTPVDTGDDGEAEDKKANGGSKKPEPPPNNLAPRPPKQRPSTSSTPVESGDSGDDGDKGDDGSGEKKKKAPPHRKPRPPRPHHRSRAPDQDAEKSGDDDEPRDADKVASSAGRRLPGEMPGRHESRRYFRA</sequence>
<accession>A0A2S7Y3M1</accession>
<dbReference type="AlphaFoldDB" id="A0A2S7Y3M1"/>
<protein>
    <submittedName>
        <fullName evidence="3">Uncharacterized protein</fullName>
    </submittedName>
</protein>
<feature type="compositionally biased region" description="Pro residues" evidence="1">
    <location>
        <begin position="269"/>
        <end position="280"/>
    </location>
</feature>
<gene>
    <name evidence="3" type="ORF">BB8028_0002g08540</name>
</gene>
<feature type="signal peptide" evidence="2">
    <location>
        <begin position="1"/>
        <end position="26"/>
    </location>
</feature>
<dbReference type="EMBL" id="JRHA01000002">
    <property type="protein sequence ID" value="PQK10533.1"/>
    <property type="molecule type" value="Genomic_DNA"/>
</dbReference>
<feature type="compositionally biased region" description="Basic and acidic residues" evidence="1">
    <location>
        <begin position="341"/>
        <end position="353"/>
    </location>
</feature>
<comment type="caution">
    <text evidence="3">The sequence shown here is derived from an EMBL/GenBank/DDBJ whole genome shotgun (WGS) entry which is preliminary data.</text>
</comment>
<dbReference type="Proteomes" id="UP000237441">
    <property type="component" value="Unassembled WGS sequence"/>
</dbReference>
<keyword evidence="2" id="KW-0732">Signal</keyword>
<feature type="compositionally biased region" description="Basic and acidic residues" evidence="1">
    <location>
        <begin position="414"/>
        <end position="423"/>
    </location>
</feature>
<evidence type="ECO:0000313" key="3">
    <source>
        <dbReference type="EMBL" id="PQK10533.1"/>
    </source>
</evidence>
<feature type="compositionally biased region" description="Pro residues" evidence="1">
    <location>
        <begin position="354"/>
        <end position="363"/>
    </location>
</feature>
<feature type="compositionally biased region" description="Basic and acidic residues" evidence="1">
    <location>
        <begin position="448"/>
        <end position="459"/>
    </location>
</feature>
<feature type="compositionally biased region" description="Basic residues" evidence="1">
    <location>
        <begin position="394"/>
        <end position="413"/>
    </location>
</feature>
<feature type="compositionally biased region" description="Basic and acidic residues" evidence="1">
    <location>
        <begin position="383"/>
        <end position="393"/>
    </location>
</feature>
<evidence type="ECO:0000256" key="1">
    <source>
        <dbReference type="SAM" id="MobiDB-lite"/>
    </source>
</evidence>
<feature type="compositionally biased region" description="Pro residues" evidence="1">
    <location>
        <begin position="313"/>
        <end position="324"/>
    </location>
</feature>
<reference evidence="3 4" key="1">
    <citation type="submission" date="2016-07" db="EMBL/GenBank/DDBJ databases">
        <title>Comparative genomics of the entomopathogenic fungus Beauveria bassiana.</title>
        <authorList>
            <person name="Valero Jimenez C.A."/>
            <person name="Zwaan B.J."/>
            <person name="Van Kan J.A."/>
            <person name="Takken W."/>
            <person name="Debets A.J."/>
            <person name="Schoustra S.E."/>
            <person name="Koenraadt C.J."/>
        </authorList>
    </citation>
    <scope>NUCLEOTIDE SEQUENCE [LARGE SCALE GENOMIC DNA]</scope>
    <source>
        <strain evidence="3 4">ARSEF 8028</strain>
    </source>
</reference>
<evidence type="ECO:0000256" key="2">
    <source>
        <dbReference type="SAM" id="SignalP"/>
    </source>
</evidence>